<evidence type="ECO:0000313" key="3">
    <source>
        <dbReference type="Proteomes" id="UP001204953"/>
    </source>
</evidence>
<reference evidence="2" key="1">
    <citation type="submission" date="2022-06" db="EMBL/GenBank/DDBJ databases">
        <title>New cyanobacteria of genus Symplocastrum in benthos of Lake Baikal.</title>
        <authorList>
            <person name="Sorokovikova E."/>
            <person name="Tikhonova I."/>
            <person name="Krasnopeev A."/>
            <person name="Evseev P."/>
            <person name="Gladkikh A."/>
            <person name="Belykh O."/>
        </authorList>
    </citation>
    <scope>NUCLEOTIDE SEQUENCE</scope>
    <source>
        <strain evidence="2">BBK-W-15</strain>
    </source>
</reference>
<evidence type="ECO:0000313" key="2">
    <source>
        <dbReference type="EMBL" id="MCP2731132.1"/>
    </source>
</evidence>
<comment type="caution">
    <text evidence="2">The sequence shown here is derived from an EMBL/GenBank/DDBJ whole genome shotgun (WGS) entry which is preliminary data.</text>
</comment>
<dbReference type="Proteomes" id="UP001204953">
    <property type="component" value="Unassembled WGS sequence"/>
</dbReference>
<sequence length="64" mass="7445">MVIGYWLLVIGYWLLVVGCWLLVIGYGEGAERKFFNSWQTTNNKQPTTILSFFSTRYSQTYLLG</sequence>
<gene>
    <name evidence="2" type="ORF">NJ959_22145</name>
</gene>
<organism evidence="2 3">
    <name type="scientific">Limnofasciculus baicalensis BBK-W-15</name>
    <dbReference type="NCBI Taxonomy" id="2699891"/>
    <lineage>
        <taxon>Bacteria</taxon>
        <taxon>Bacillati</taxon>
        <taxon>Cyanobacteriota</taxon>
        <taxon>Cyanophyceae</taxon>
        <taxon>Coleofasciculales</taxon>
        <taxon>Coleofasciculaceae</taxon>
        <taxon>Limnofasciculus</taxon>
        <taxon>Limnofasciculus baicalensis</taxon>
    </lineage>
</organism>
<evidence type="ECO:0000256" key="1">
    <source>
        <dbReference type="SAM" id="Phobius"/>
    </source>
</evidence>
<keyword evidence="3" id="KW-1185">Reference proteome</keyword>
<keyword evidence="1" id="KW-1133">Transmembrane helix</keyword>
<feature type="transmembrane region" description="Helical" evidence="1">
    <location>
        <begin position="6"/>
        <end position="27"/>
    </location>
</feature>
<proteinExistence type="predicted"/>
<dbReference type="AlphaFoldDB" id="A0AAE3KU50"/>
<dbReference type="EMBL" id="JAMZMM010000285">
    <property type="protein sequence ID" value="MCP2731132.1"/>
    <property type="molecule type" value="Genomic_DNA"/>
</dbReference>
<name>A0AAE3KU50_9CYAN</name>
<keyword evidence="1" id="KW-0472">Membrane</keyword>
<protein>
    <submittedName>
        <fullName evidence="2">Uncharacterized protein</fullName>
    </submittedName>
</protein>
<keyword evidence="1" id="KW-0812">Transmembrane</keyword>
<accession>A0AAE3KU50</accession>